<evidence type="ECO:0000256" key="18">
    <source>
        <dbReference type="SAM" id="SignalP"/>
    </source>
</evidence>
<dbReference type="GO" id="GO:0005576">
    <property type="term" value="C:extracellular region"/>
    <property type="evidence" value="ECO:0007669"/>
    <property type="project" value="TreeGrafter"/>
</dbReference>
<feature type="active site" evidence="16">
    <location>
        <position position="93"/>
    </location>
</feature>
<evidence type="ECO:0000256" key="14">
    <source>
        <dbReference type="ARBA" id="ARBA00025494"/>
    </source>
</evidence>
<evidence type="ECO:0000256" key="16">
    <source>
        <dbReference type="PIRSR" id="PIRSR633697-1"/>
    </source>
</evidence>
<feature type="domain" description="RNase T2-like C-terminal" evidence="19">
    <location>
        <begin position="312"/>
        <end position="423"/>
    </location>
</feature>
<keyword evidence="5" id="KW-0963">Cytoplasm</keyword>
<dbReference type="AlphaFoldDB" id="A0A0A8L3D8"/>
<proteinExistence type="inferred from homology"/>
<dbReference type="GO" id="GO:0033897">
    <property type="term" value="F:ribonuclease T2 activity"/>
    <property type="evidence" value="ECO:0007669"/>
    <property type="project" value="UniProtKB-EC"/>
</dbReference>
<dbReference type="CDD" id="cd01061">
    <property type="entry name" value="RNase_T2_euk"/>
    <property type="match status" value="1"/>
</dbReference>
<protein>
    <recommendedName>
        <fullName evidence="15">Ribonuclease T2-like</fullName>
        <ecNumber evidence="4">4.6.1.19</ecNumber>
    </recommendedName>
</protein>
<feature type="chain" id="PRO_5002039170" description="Ribonuclease T2-like" evidence="18">
    <location>
        <begin position="20"/>
        <end position="426"/>
    </location>
</feature>
<dbReference type="PROSITE" id="PS00531">
    <property type="entry name" value="RNASE_T2_2"/>
    <property type="match status" value="1"/>
</dbReference>
<dbReference type="FunFam" id="3.90.730.10:FF:000004">
    <property type="entry name" value="Ribonuclease T2-like"/>
    <property type="match status" value="1"/>
</dbReference>
<keyword evidence="9" id="KW-0255">Endonuclease</keyword>
<dbReference type="OrthoDB" id="435754at2759"/>
<keyword evidence="6" id="KW-0926">Vacuole</keyword>
<evidence type="ECO:0000256" key="5">
    <source>
        <dbReference type="ARBA" id="ARBA00022490"/>
    </source>
</evidence>
<dbReference type="Pfam" id="PF25488">
    <property type="entry name" value="RNaseT2L_C"/>
    <property type="match status" value="1"/>
</dbReference>
<evidence type="ECO:0000256" key="7">
    <source>
        <dbReference type="ARBA" id="ARBA00022722"/>
    </source>
</evidence>
<comment type="subcellular location">
    <subcellularLocation>
        <location evidence="2">Cytoplasm</location>
    </subcellularLocation>
    <subcellularLocation>
        <location evidence="1">Vacuole lumen</location>
    </subcellularLocation>
</comment>
<name>A0A0A8L3D8_9SACH</name>
<evidence type="ECO:0000256" key="8">
    <source>
        <dbReference type="ARBA" id="ARBA00022729"/>
    </source>
</evidence>
<dbReference type="GO" id="GO:0003723">
    <property type="term" value="F:RNA binding"/>
    <property type="evidence" value="ECO:0007669"/>
    <property type="project" value="InterPro"/>
</dbReference>
<dbReference type="InterPro" id="IPR036430">
    <property type="entry name" value="RNase_T2-like_sf"/>
</dbReference>
<sequence>MTVWNKGLYACLLVYTTAAFELQHIFKNEPYSCPISLPASCSNKTEIKDSCCFEFPGGIMLQTQFWDYIPPRGVSDPDELVKHLGPLESFTNHGLWPDNCDGSYAQFCSREDNIDDVWHLLNEDQFNGRDDLSINGTDLLHSMDTYWKSNTGDDESLWVHEYNKHGTCIRTLSPACYERWGVSGNSKKQAVYDYFRIAMKLFHDKNTYRTLKSAGIEPSVDRTYTKSEISSALKNGHSGQDVHFLCDRHGSLNQVWYFHSLKGSLLGEQFVPQAAISKRSNCPENNIKWYPKGHVPTSYRPPNGNYPGTRGVIRIGNGRGFLIKNGHWYLKGTPANFFLLEAPFGNYYLKTRMGYCGINRANGVLACNKNVAQAAQFEYDEKKGYIGYNGVNDWFATKYPRGNQQAPVYTGSDDNGVNFQLKFVKA</sequence>
<evidence type="ECO:0000256" key="2">
    <source>
        <dbReference type="ARBA" id="ARBA00004496"/>
    </source>
</evidence>
<dbReference type="InterPro" id="IPR001568">
    <property type="entry name" value="RNase_T2-like"/>
</dbReference>
<reference evidence="20 21" key="1">
    <citation type="submission" date="2014-03" db="EMBL/GenBank/DDBJ databases">
        <title>The genome of Kluyveromyces dobzhanskii.</title>
        <authorList>
            <person name="Nystedt B."/>
            <person name="Astrom S."/>
        </authorList>
    </citation>
    <scope>NUCLEOTIDE SEQUENCE [LARGE SCALE GENOMIC DNA]</scope>
    <source>
        <strain evidence="20 21">CBS 2104</strain>
    </source>
</reference>
<evidence type="ECO:0000313" key="21">
    <source>
        <dbReference type="Proteomes" id="UP000031516"/>
    </source>
</evidence>
<dbReference type="EC" id="4.6.1.19" evidence="4"/>
<evidence type="ECO:0000256" key="1">
    <source>
        <dbReference type="ARBA" id="ARBA00004410"/>
    </source>
</evidence>
<keyword evidence="8 18" id="KW-0732">Signal</keyword>
<dbReference type="InterPro" id="IPR033130">
    <property type="entry name" value="RNase_T2_His_AS_2"/>
</dbReference>
<keyword evidence="12" id="KW-0325">Glycoprotein</keyword>
<keyword evidence="11" id="KW-1015">Disulfide bond</keyword>
<evidence type="ECO:0000256" key="3">
    <source>
        <dbReference type="ARBA" id="ARBA00007469"/>
    </source>
</evidence>
<evidence type="ECO:0000256" key="6">
    <source>
        <dbReference type="ARBA" id="ARBA00022554"/>
    </source>
</evidence>
<dbReference type="Proteomes" id="UP000031516">
    <property type="component" value="Unassembled WGS sequence"/>
</dbReference>
<evidence type="ECO:0000256" key="11">
    <source>
        <dbReference type="ARBA" id="ARBA00023157"/>
    </source>
</evidence>
<dbReference type="SUPFAM" id="SSF55895">
    <property type="entry name" value="Ribonuclease Rh-like"/>
    <property type="match status" value="1"/>
</dbReference>
<evidence type="ECO:0000256" key="10">
    <source>
        <dbReference type="ARBA" id="ARBA00022801"/>
    </source>
</evidence>
<dbReference type="InterPro" id="IPR033697">
    <property type="entry name" value="Ribonuclease_T2_eukaryotic"/>
</dbReference>
<gene>
    <name evidence="20" type="ORF">KLDO_g1875</name>
</gene>
<evidence type="ECO:0000259" key="19">
    <source>
        <dbReference type="Pfam" id="PF25488"/>
    </source>
</evidence>
<keyword evidence="7" id="KW-0540">Nuclease</keyword>
<dbReference type="GO" id="GO:0006401">
    <property type="term" value="P:RNA catabolic process"/>
    <property type="evidence" value="ECO:0007669"/>
    <property type="project" value="TreeGrafter"/>
</dbReference>
<comment type="caution">
    <text evidence="20">The sequence shown here is derived from an EMBL/GenBank/DDBJ whole genome shotgun (WGS) entry which is preliminary data.</text>
</comment>
<evidence type="ECO:0000256" key="13">
    <source>
        <dbReference type="ARBA" id="ARBA00023239"/>
    </source>
</evidence>
<evidence type="ECO:0000256" key="12">
    <source>
        <dbReference type="ARBA" id="ARBA00023180"/>
    </source>
</evidence>
<keyword evidence="13" id="KW-0456">Lyase</keyword>
<dbReference type="GO" id="GO:0005775">
    <property type="term" value="C:vacuolar lumen"/>
    <property type="evidence" value="ECO:0007669"/>
    <property type="project" value="UniProtKB-SubCell"/>
</dbReference>
<evidence type="ECO:0000256" key="4">
    <source>
        <dbReference type="ARBA" id="ARBA00012571"/>
    </source>
</evidence>
<accession>A0A0A8L3D8</accession>
<evidence type="ECO:0000313" key="20">
    <source>
        <dbReference type="EMBL" id="CDO93579.1"/>
    </source>
</evidence>
<dbReference type="GO" id="GO:0016787">
    <property type="term" value="F:hydrolase activity"/>
    <property type="evidence" value="ECO:0007669"/>
    <property type="project" value="UniProtKB-KW"/>
</dbReference>
<keyword evidence="21" id="KW-1185">Reference proteome</keyword>
<evidence type="ECO:0000256" key="9">
    <source>
        <dbReference type="ARBA" id="ARBA00022759"/>
    </source>
</evidence>
<feature type="signal peptide" evidence="18">
    <location>
        <begin position="1"/>
        <end position="19"/>
    </location>
</feature>
<dbReference type="EMBL" id="CCBQ010000026">
    <property type="protein sequence ID" value="CDO93579.1"/>
    <property type="molecule type" value="Genomic_DNA"/>
</dbReference>
<dbReference type="Gene3D" id="3.90.730.10">
    <property type="entry name" value="Ribonuclease T2-like"/>
    <property type="match status" value="1"/>
</dbReference>
<dbReference type="Pfam" id="PF00445">
    <property type="entry name" value="Ribonuclease_T2"/>
    <property type="match status" value="1"/>
</dbReference>
<dbReference type="InterPro" id="IPR057328">
    <property type="entry name" value="RNaseT2L_C"/>
</dbReference>
<dbReference type="PANTHER" id="PTHR11240:SF22">
    <property type="entry name" value="RIBONUCLEASE T2"/>
    <property type="match status" value="1"/>
</dbReference>
<dbReference type="PANTHER" id="PTHR11240">
    <property type="entry name" value="RIBONUCLEASE T2"/>
    <property type="match status" value="1"/>
</dbReference>
<feature type="active site" evidence="16">
    <location>
        <position position="165"/>
    </location>
</feature>
<comment type="function">
    <text evidence="14">Rnase which modulates cell survival under stress conditions. Released from the vacuole to the cytoplasm during stress to promote tRNA and rRNA cleavage and to activate separately a downstream pathway that promotes cell death. Involved in cell size, vacuolar morphology and growth at high temperatures and high salt concentration.</text>
</comment>
<evidence type="ECO:0000256" key="17">
    <source>
        <dbReference type="RuleBase" id="RU004328"/>
    </source>
</evidence>
<comment type="similarity">
    <text evidence="3 17">Belongs to the RNase T2 family.</text>
</comment>
<evidence type="ECO:0000256" key="15">
    <source>
        <dbReference type="ARBA" id="ARBA00071169"/>
    </source>
</evidence>
<keyword evidence="10" id="KW-0378">Hydrolase</keyword>
<feature type="active site" evidence="16">
    <location>
        <position position="161"/>
    </location>
</feature>
<organism evidence="20 21">
    <name type="scientific">Kluyveromyces dobzhanskii CBS 2104</name>
    <dbReference type="NCBI Taxonomy" id="1427455"/>
    <lineage>
        <taxon>Eukaryota</taxon>
        <taxon>Fungi</taxon>
        <taxon>Dikarya</taxon>
        <taxon>Ascomycota</taxon>
        <taxon>Saccharomycotina</taxon>
        <taxon>Saccharomycetes</taxon>
        <taxon>Saccharomycetales</taxon>
        <taxon>Saccharomycetaceae</taxon>
        <taxon>Kluyveromyces</taxon>
    </lineage>
</organism>